<keyword evidence="3" id="KW-1185">Reference proteome</keyword>
<keyword evidence="1" id="KW-0812">Transmembrane</keyword>
<accession>A0ABQ1RRR5</accession>
<reference evidence="3" key="1">
    <citation type="journal article" date="2019" name="Int. J. Syst. Evol. Microbiol.">
        <title>The Global Catalogue of Microorganisms (GCM) 10K type strain sequencing project: providing services to taxonomists for standard genome sequencing and annotation.</title>
        <authorList>
            <consortium name="The Broad Institute Genomics Platform"/>
            <consortium name="The Broad Institute Genome Sequencing Center for Infectious Disease"/>
            <person name="Wu L."/>
            <person name="Ma J."/>
        </authorList>
    </citation>
    <scope>NUCLEOTIDE SEQUENCE [LARGE SCALE GENOMIC DNA]</scope>
    <source>
        <strain evidence="3">CCM 7640</strain>
    </source>
</reference>
<dbReference type="EMBL" id="BMCM01000003">
    <property type="protein sequence ID" value="GGD76858.1"/>
    <property type="molecule type" value="Genomic_DNA"/>
</dbReference>
<evidence type="ECO:0000313" key="2">
    <source>
        <dbReference type="EMBL" id="GGD76858.1"/>
    </source>
</evidence>
<dbReference type="RefSeq" id="WP_188436418.1">
    <property type="nucleotide sequence ID" value="NZ_BMCM01000003.1"/>
</dbReference>
<evidence type="ECO:0008006" key="4">
    <source>
        <dbReference type="Google" id="ProtNLM"/>
    </source>
</evidence>
<gene>
    <name evidence="2" type="ORF">GCM10007269_19720</name>
</gene>
<proteinExistence type="predicted"/>
<name>A0ABQ1RRR5_9MICO</name>
<feature type="transmembrane region" description="Helical" evidence="1">
    <location>
        <begin position="67"/>
        <end position="92"/>
    </location>
</feature>
<keyword evidence="1" id="KW-0472">Membrane</keyword>
<comment type="caution">
    <text evidence="2">The sequence shown here is derived from an EMBL/GenBank/DDBJ whole genome shotgun (WGS) entry which is preliminary data.</text>
</comment>
<keyword evidence="1" id="KW-1133">Transmembrane helix</keyword>
<organism evidence="2 3">
    <name type="scientific">Microbacterium murale</name>
    <dbReference type="NCBI Taxonomy" id="1081040"/>
    <lineage>
        <taxon>Bacteria</taxon>
        <taxon>Bacillati</taxon>
        <taxon>Actinomycetota</taxon>
        <taxon>Actinomycetes</taxon>
        <taxon>Micrococcales</taxon>
        <taxon>Microbacteriaceae</taxon>
        <taxon>Microbacterium</taxon>
    </lineage>
</organism>
<protein>
    <recommendedName>
        <fullName evidence="4">DUF4190 domain-containing protein</fullName>
    </recommendedName>
</protein>
<evidence type="ECO:0000256" key="1">
    <source>
        <dbReference type="SAM" id="Phobius"/>
    </source>
</evidence>
<evidence type="ECO:0000313" key="3">
    <source>
        <dbReference type="Proteomes" id="UP000629365"/>
    </source>
</evidence>
<dbReference type="Proteomes" id="UP000629365">
    <property type="component" value="Unassembled WGS sequence"/>
</dbReference>
<sequence>MDTEVRAHIDRKAVASLALAIVAVLTTQFWLGATITAVASIALALASRRSVREDEHLRGTTLSLAGFLIASGVLIFATVGPSLLSLFLYSLAPVPVG</sequence>
<feature type="transmembrane region" description="Helical" evidence="1">
    <location>
        <begin position="20"/>
        <end position="46"/>
    </location>
</feature>